<evidence type="ECO:0000256" key="1">
    <source>
        <dbReference type="SAM" id="MobiDB-lite"/>
    </source>
</evidence>
<dbReference type="EMBL" id="VXIS01000179">
    <property type="protein sequence ID" value="KAA8898753.1"/>
    <property type="molecule type" value="Genomic_DNA"/>
</dbReference>
<dbReference type="PANTHER" id="PTHR41677:SF1">
    <property type="entry name" value="FE2OG DIOXYGENASE DOMAIN-CONTAINING PROTEIN"/>
    <property type="match status" value="1"/>
</dbReference>
<feature type="region of interest" description="Disordered" evidence="1">
    <location>
        <begin position="338"/>
        <end position="361"/>
    </location>
</feature>
<gene>
    <name evidence="2" type="ORF">FN846DRAFT_200032</name>
</gene>
<organism evidence="2 3">
    <name type="scientific">Sphaerosporella brunnea</name>
    <dbReference type="NCBI Taxonomy" id="1250544"/>
    <lineage>
        <taxon>Eukaryota</taxon>
        <taxon>Fungi</taxon>
        <taxon>Dikarya</taxon>
        <taxon>Ascomycota</taxon>
        <taxon>Pezizomycotina</taxon>
        <taxon>Pezizomycetes</taxon>
        <taxon>Pezizales</taxon>
        <taxon>Pyronemataceae</taxon>
        <taxon>Sphaerosporella</taxon>
    </lineage>
</organism>
<comment type="caution">
    <text evidence="2">The sequence shown here is derived from an EMBL/GenBank/DDBJ whole genome shotgun (WGS) entry which is preliminary data.</text>
</comment>
<evidence type="ECO:0000313" key="3">
    <source>
        <dbReference type="Proteomes" id="UP000326924"/>
    </source>
</evidence>
<sequence>MAATTIQTPAPIRGVRITPMASQRSSCPHNAPRLRPATCKSPFDPSRHLAYNAMPSRHTMSEIGYENTGVSQIAVSEPFELFTPEAVRTMRNEVLSDEVWDNCRFASSIAACQLRGMAPKYAKFVYDAWMNPETLRIISGVAGVELVPVMEYEIGHINISVNDDPDGKTQAAPVVGWHKDSYPFVCVLMLSDATEMKGGETALRTGSGDIMKVRGPQMGSAVVLQGKYIDHIALPSTNARERITMVTSFRPKDPMITDDSHLVTVRPISDLNEMYNQWTDYRVEIAQERCHNLIKKLRENKRVGRDFDVIGVKDKLSDLIKLLTKTRDEIVDPAEYKIEDIEEEREQEKESQRTKKRARLS</sequence>
<evidence type="ECO:0008006" key="4">
    <source>
        <dbReference type="Google" id="ProtNLM"/>
    </source>
</evidence>
<protein>
    <recommendedName>
        <fullName evidence="4">Fe2OG dioxygenase domain-containing protein</fullName>
    </recommendedName>
</protein>
<dbReference type="OrthoDB" id="10256055at2759"/>
<evidence type="ECO:0000313" key="2">
    <source>
        <dbReference type="EMBL" id="KAA8898753.1"/>
    </source>
</evidence>
<reference evidence="2 3" key="1">
    <citation type="submission" date="2019-09" db="EMBL/GenBank/DDBJ databases">
        <title>Draft genome of the ectomycorrhizal ascomycete Sphaerosporella brunnea.</title>
        <authorList>
            <consortium name="DOE Joint Genome Institute"/>
            <person name="Benucci G.M."/>
            <person name="Marozzi G."/>
            <person name="Antonielli L."/>
            <person name="Sanchez S."/>
            <person name="Marco P."/>
            <person name="Wang X."/>
            <person name="Falini L.B."/>
            <person name="Barry K."/>
            <person name="Haridas S."/>
            <person name="Lipzen A."/>
            <person name="Labutti K."/>
            <person name="Grigoriev I.V."/>
            <person name="Murat C."/>
            <person name="Martin F."/>
            <person name="Albertini E."/>
            <person name="Donnini D."/>
            <person name="Bonito G."/>
        </authorList>
    </citation>
    <scope>NUCLEOTIDE SEQUENCE [LARGE SCALE GENOMIC DNA]</scope>
    <source>
        <strain evidence="2 3">Sb_GMNB300</strain>
    </source>
</reference>
<dbReference type="InParanoid" id="A0A5J5ENK5"/>
<dbReference type="PANTHER" id="PTHR41677">
    <property type="entry name" value="YALI0B19030P"/>
    <property type="match status" value="1"/>
</dbReference>
<dbReference type="AlphaFoldDB" id="A0A5J5ENK5"/>
<accession>A0A5J5ENK5</accession>
<name>A0A5J5ENK5_9PEZI</name>
<dbReference type="Proteomes" id="UP000326924">
    <property type="component" value="Unassembled WGS sequence"/>
</dbReference>
<proteinExistence type="predicted"/>
<keyword evidence="3" id="KW-1185">Reference proteome</keyword>